<keyword evidence="1" id="KW-0175">Coiled coil</keyword>
<dbReference type="Proteomes" id="UP000271098">
    <property type="component" value="Unassembled WGS sequence"/>
</dbReference>
<evidence type="ECO:0000256" key="1">
    <source>
        <dbReference type="SAM" id="Coils"/>
    </source>
</evidence>
<reference evidence="3 4" key="1">
    <citation type="submission" date="2018-11" db="EMBL/GenBank/DDBJ databases">
        <authorList>
            <consortium name="Pathogen Informatics"/>
        </authorList>
    </citation>
    <scope>NUCLEOTIDE SEQUENCE [LARGE SCALE GENOMIC DNA]</scope>
</reference>
<feature type="region of interest" description="Disordered" evidence="2">
    <location>
        <begin position="1"/>
        <end position="25"/>
    </location>
</feature>
<evidence type="ECO:0000313" key="3">
    <source>
        <dbReference type="EMBL" id="VDK62177.1"/>
    </source>
</evidence>
<proteinExistence type="predicted"/>
<keyword evidence="4" id="KW-1185">Reference proteome</keyword>
<dbReference type="AlphaFoldDB" id="A0A3P6RS06"/>
<feature type="non-terminal residue" evidence="3">
    <location>
        <position position="177"/>
    </location>
</feature>
<organism evidence="3 4">
    <name type="scientific">Gongylonema pulchrum</name>
    <dbReference type="NCBI Taxonomy" id="637853"/>
    <lineage>
        <taxon>Eukaryota</taxon>
        <taxon>Metazoa</taxon>
        <taxon>Ecdysozoa</taxon>
        <taxon>Nematoda</taxon>
        <taxon>Chromadorea</taxon>
        <taxon>Rhabditida</taxon>
        <taxon>Spirurina</taxon>
        <taxon>Spiruromorpha</taxon>
        <taxon>Spiruroidea</taxon>
        <taxon>Gongylonematidae</taxon>
        <taxon>Gongylonema</taxon>
    </lineage>
</organism>
<gene>
    <name evidence="3" type="ORF">GPUH_LOCUS8374</name>
</gene>
<name>A0A3P6RS06_9BILA</name>
<feature type="coiled-coil region" evidence="1">
    <location>
        <begin position="113"/>
        <end position="172"/>
    </location>
</feature>
<sequence>MDLEPDGEVSEGSMSSLTSTSDAADCETVPFRGSVEEAERIFESLASRPTTAYVHEGVMQSPGEKWVRYEYVKREEEETPLKKLLSGVHELTEYTKKMANSRFTHDTHCNQFCSKTRAELEVLSDRFNRLTEKMKDKNVDSEFFLDALNTACREKEVDIQLLRANYDDLKAQLENEK</sequence>
<dbReference type="EMBL" id="UYRT01024239">
    <property type="protein sequence ID" value="VDK62177.1"/>
    <property type="molecule type" value="Genomic_DNA"/>
</dbReference>
<feature type="compositionally biased region" description="Low complexity" evidence="2">
    <location>
        <begin position="10"/>
        <end position="21"/>
    </location>
</feature>
<evidence type="ECO:0000256" key="2">
    <source>
        <dbReference type="SAM" id="MobiDB-lite"/>
    </source>
</evidence>
<accession>A0A3P6RS06</accession>
<evidence type="ECO:0000313" key="4">
    <source>
        <dbReference type="Proteomes" id="UP000271098"/>
    </source>
</evidence>
<protein>
    <submittedName>
        <fullName evidence="3">Uncharacterized protein</fullName>
    </submittedName>
</protein>